<dbReference type="EMBL" id="NPBY01000015">
    <property type="protein sequence ID" value="PAD78880.1"/>
    <property type="molecule type" value="Genomic_DNA"/>
</dbReference>
<sequence length="114" mass="12196">MKDKTKGLLWGVLIGSVAGSAAALLFAPKSGKELRGDIAEGTRNLGSKVQEVAGKVGEQGVQLIGLMTDRAEHVISDIQSWRSGKELWNDAEEDQVADKEKVVQVSSVQLGEHI</sequence>
<accession>A0A268F0H4</accession>
<dbReference type="Pfam" id="PF12732">
    <property type="entry name" value="YtxH"/>
    <property type="match status" value="1"/>
</dbReference>
<dbReference type="OrthoDB" id="9810874at2"/>
<evidence type="ECO:0000313" key="3">
    <source>
        <dbReference type="Proteomes" id="UP000215596"/>
    </source>
</evidence>
<dbReference type="InterPro" id="IPR024623">
    <property type="entry name" value="YtxH"/>
</dbReference>
<dbReference type="InterPro" id="IPR052928">
    <property type="entry name" value="Desiccation-related_membrane"/>
</dbReference>
<dbReference type="Proteomes" id="UP000435177">
    <property type="component" value="Unassembled WGS sequence"/>
</dbReference>
<reference evidence="2 3" key="1">
    <citation type="submission" date="2017-07" db="EMBL/GenBank/DDBJ databases">
        <title>Isolation and whole genome analysis of endospore-forming bacteria from heroin.</title>
        <authorList>
            <person name="Kalinowski J."/>
            <person name="Ahrens B."/>
            <person name="Al-Dilaimi A."/>
            <person name="Winkler A."/>
            <person name="Wibberg D."/>
            <person name="Schleenbecker U."/>
            <person name="Ruckert C."/>
            <person name="Wolfel R."/>
            <person name="Grass G."/>
        </authorList>
    </citation>
    <scope>NUCLEOTIDE SEQUENCE [LARGE SCALE GENOMIC DNA]</scope>
    <source>
        <strain evidence="2 3">7537-G1</strain>
    </source>
</reference>
<reference evidence="1 4" key="2">
    <citation type="submission" date="2019-11" db="EMBL/GenBank/DDBJ databases">
        <title>Draft genome sequences of five Paenibacillus species of dairy origin.</title>
        <authorList>
            <person name="Olajide A.M."/>
            <person name="Chen S."/>
            <person name="Lapointe G."/>
        </authorList>
    </citation>
    <scope>NUCLEOTIDE SEQUENCE [LARGE SCALE GENOMIC DNA]</scope>
    <source>
        <strain evidence="1 4">3CS1</strain>
    </source>
</reference>
<dbReference type="Proteomes" id="UP000215596">
    <property type="component" value="Unassembled WGS sequence"/>
</dbReference>
<protein>
    <submittedName>
        <fullName evidence="2">General stress protein</fullName>
    </submittedName>
    <submittedName>
        <fullName evidence="1">YtxH domain-containing protein</fullName>
    </submittedName>
</protein>
<dbReference type="EMBL" id="WOAA01000003">
    <property type="protein sequence ID" value="MUG65594.1"/>
    <property type="molecule type" value="Genomic_DNA"/>
</dbReference>
<evidence type="ECO:0000313" key="4">
    <source>
        <dbReference type="Proteomes" id="UP000435177"/>
    </source>
</evidence>
<evidence type="ECO:0000313" key="2">
    <source>
        <dbReference type="EMBL" id="PAD78880.1"/>
    </source>
</evidence>
<dbReference type="PANTHER" id="PTHR35792">
    <property type="entry name" value="GENERAL STRESS PROTEIN"/>
    <property type="match status" value="1"/>
</dbReference>
<evidence type="ECO:0000313" key="1">
    <source>
        <dbReference type="EMBL" id="MUG65594.1"/>
    </source>
</evidence>
<dbReference type="PANTHER" id="PTHR35792:SF1">
    <property type="entry name" value="SLL0268 PROTEIN"/>
    <property type="match status" value="1"/>
</dbReference>
<proteinExistence type="predicted"/>
<comment type="caution">
    <text evidence="2">The sequence shown here is derived from an EMBL/GenBank/DDBJ whole genome shotgun (WGS) entry which is preliminary data.</text>
</comment>
<keyword evidence="4" id="KW-1185">Reference proteome</keyword>
<dbReference type="AlphaFoldDB" id="A0A268F0H4"/>
<dbReference type="RefSeq" id="WP_095263962.1">
    <property type="nucleotide sequence ID" value="NZ_NPBY01000015.1"/>
</dbReference>
<gene>
    <name evidence="2" type="ORF">CHH67_05350</name>
    <name evidence="1" type="ORF">GNP94_06175</name>
</gene>
<name>A0A268F0H4_9BACL</name>
<organism evidence="2 3">
    <name type="scientific">Paenibacillus campinasensis</name>
    <dbReference type="NCBI Taxonomy" id="66347"/>
    <lineage>
        <taxon>Bacteria</taxon>
        <taxon>Bacillati</taxon>
        <taxon>Bacillota</taxon>
        <taxon>Bacilli</taxon>
        <taxon>Bacillales</taxon>
        <taxon>Paenibacillaceae</taxon>
        <taxon>Paenibacillus</taxon>
    </lineage>
</organism>